<sequence length="52" mass="6119">MAYSFPLQHGLCNTPNQDKHQGYNNFSRFVYAAVMGIHARELRRNYNLQFAK</sequence>
<reference evidence="2" key="3">
    <citation type="submission" date="2015-04" db="UniProtKB">
        <authorList>
            <consortium name="EnsemblPlants"/>
        </authorList>
    </citation>
    <scope>IDENTIFICATION</scope>
    <source>
        <strain evidence="2">cv. Jemalong A17</strain>
    </source>
</reference>
<evidence type="ECO:0000313" key="3">
    <source>
        <dbReference type="Proteomes" id="UP000002051"/>
    </source>
</evidence>
<keyword evidence="3" id="KW-1185">Reference proteome</keyword>
<evidence type="ECO:0000313" key="1">
    <source>
        <dbReference type="EMBL" id="KEH28128.1"/>
    </source>
</evidence>
<dbReference type="EnsemblPlants" id="KEH28128">
    <property type="protein sequence ID" value="KEH28128"/>
    <property type="gene ID" value="MTR_5g066835"/>
</dbReference>
<reference evidence="1 3" key="1">
    <citation type="journal article" date="2011" name="Nature">
        <title>The Medicago genome provides insight into the evolution of rhizobial symbioses.</title>
        <authorList>
            <person name="Young N.D."/>
            <person name="Debelle F."/>
            <person name="Oldroyd G.E."/>
            <person name="Geurts R."/>
            <person name="Cannon S.B."/>
            <person name="Udvardi M.K."/>
            <person name="Benedito V.A."/>
            <person name="Mayer K.F."/>
            <person name="Gouzy J."/>
            <person name="Schoof H."/>
            <person name="Van de Peer Y."/>
            <person name="Proost S."/>
            <person name="Cook D.R."/>
            <person name="Meyers B.C."/>
            <person name="Spannagl M."/>
            <person name="Cheung F."/>
            <person name="De Mita S."/>
            <person name="Krishnakumar V."/>
            <person name="Gundlach H."/>
            <person name="Zhou S."/>
            <person name="Mudge J."/>
            <person name="Bharti A.K."/>
            <person name="Murray J.D."/>
            <person name="Naoumkina M.A."/>
            <person name="Rosen B."/>
            <person name="Silverstein K.A."/>
            <person name="Tang H."/>
            <person name="Rombauts S."/>
            <person name="Zhao P.X."/>
            <person name="Zhou P."/>
            <person name="Barbe V."/>
            <person name="Bardou P."/>
            <person name="Bechner M."/>
            <person name="Bellec A."/>
            <person name="Berger A."/>
            <person name="Berges H."/>
            <person name="Bidwell S."/>
            <person name="Bisseling T."/>
            <person name="Choisne N."/>
            <person name="Couloux A."/>
            <person name="Denny R."/>
            <person name="Deshpande S."/>
            <person name="Dai X."/>
            <person name="Doyle J.J."/>
            <person name="Dudez A.M."/>
            <person name="Farmer A.D."/>
            <person name="Fouteau S."/>
            <person name="Franken C."/>
            <person name="Gibelin C."/>
            <person name="Gish J."/>
            <person name="Goldstein S."/>
            <person name="Gonzalez A.J."/>
            <person name="Green P.J."/>
            <person name="Hallab A."/>
            <person name="Hartog M."/>
            <person name="Hua A."/>
            <person name="Humphray S.J."/>
            <person name="Jeong D.H."/>
            <person name="Jing Y."/>
            <person name="Jocker A."/>
            <person name="Kenton S.M."/>
            <person name="Kim D.J."/>
            <person name="Klee K."/>
            <person name="Lai H."/>
            <person name="Lang C."/>
            <person name="Lin S."/>
            <person name="Macmil S.L."/>
            <person name="Magdelenat G."/>
            <person name="Matthews L."/>
            <person name="McCorrison J."/>
            <person name="Monaghan E.L."/>
            <person name="Mun J.H."/>
            <person name="Najar F.Z."/>
            <person name="Nicholson C."/>
            <person name="Noirot C."/>
            <person name="O'Bleness M."/>
            <person name="Paule C.R."/>
            <person name="Poulain J."/>
            <person name="Prion F."/>
            <person name="Qin B."/>
            <person name="Qu C."/>
            <person name="Retzel E.F."/>
            <person name="Riddle C."/>
            <person name="Sallet E."/>
            <person name="Samain S."/>
            <person name="Samson N."/>
            <person name="Sanders I."/>
            <person name="Saurat O."/>
            <person name="Scarpelli C."/>
            <person name="Schiex T."/>
            <person name="Segurens B."/>
            <person name="Severin A.J."/>
            <person name="Sherrier D.J."/>
            <person name="Shi R."/>
            <person name="Sims S."/>
            <person name="Singer S.R."/>
            <person name="Sinharoy S."/>
            <person name="Sterck L."/>
            <person name="Viollet A."/>
            <person name="Wang B.B."/>
            <person name="Wang K."/>
            <person name="Wang M."/>
            <person name="Wang X."/>
            <person name="Warfsmann J."/>
            <person name="Weissenbach J."/>
            <person name="White D.D."/>
            <person name="White J.D."/>
            <person name="Wiley G.B."/>
            <person name="Wincker P."/>
            <person name="Xing Y."/>
            <person name="Yang L."/>
            <person name="Yao Z."/>
            <person name="Ying F."/>
            <person name="Zhai J."/>
            <person name="Zhou L."/>
            <person name="Zuber A."/>
            <person name="Denarie J."/>
            <person name="Dixon R.A."/>
            <person name="May G.D."/>
            <person name="Schwartz D.C."/>
            <person name="Rogers J."/>
            <person name="Quetier F."/>
            <person name="Town C.D."/>
            <person name="Roe B.A."/>
        </authorList>
    </citation>
    <scope>NUCLEOTIDE SEQUENCE [LARGE SCALE GENOMIC DNA]</scope>
    <source>
        <strain evidence="1">A17</strain>
        <strain evidence="2 3">cv. Jemalong A17</strain>
    </source>
</reference>
<name>A0A072UG61_MEDTR</name>
<gene>
    <name evidence="1" type="ordered locus">MTR_5g066835</name>
</gene>
<reference evidence="1 3" key="2">
    <citation type="journal article" date="2014" name="BMC Genomics">
        <title>An improved genome release (version Mt4.0) for the model legume Medicago truncatula.</title>
        <authorList>
            <person name="Tang H."/>
            <person name="Krishnakumar V."/>
            <person name="Bidwell S."/>
            <person name="Rosen B."/>
            <person name="Chan A."/>
            <person name="Zhou S."/>
            <person name="Gentzbittel L."/>
            <person name="Childs K.L."/>
            <person name="Yandell M."/>
            <person name="Gundlach H."/>
            <person name="Mayer K.F."/>
            <person name="Schwartz D.C."/>
            <person name="Town C.D."/>
        </authorList>
    </citation>
    <scope>GENOME REANNOTATION</scope>
    <source>
        <strain evidence="1">A17</strain>
        <strain evidence="2 3">cv. Jemalong A17</strain>
    </source>
</reference>
<dbReference type="Proteomes" id="UP000002051">
    <property type="component" value="Chromosome 5"/>
</dbReference>
<organism evidence="1 3">
    <name type="scientific">Medicago truncatula</name>
    <name type="common">Barrel medic</name>
    <name type="synonym">Medicago tribuloides</name>
    <dbReference type="NCBI Taxonomy" id="3880"/>
    <lineage>
        <taxon>Eukaryota</taxon>
        <taxon>Viridiplantae</taxon>
        <taxon>Streptophyta</taxon>
        <taxon>Embryophyta</taxon>
        <taxon>Tracheophyta</taxon>
        <taxon>Spermatophyta</taxon>
        <taxon>Magnoliopsida</taxon>
        <taxon>eudicotyledons</taxon>
        <taxon>Gunneridae</taxon>
        <taxon>Pentapetalae</taxon>
        <taxon>rosids</taxon>
        <taxon>fabids</taxon>
        <taxon>Fabales</taxon>
        <taxon>Fabaceae</taxon>
        <taxon>Papilionoideae</taxon>
        <taxon>50 kb inversion clade</taxon>
        <taxon>NPAAA clade</taxon>
        <taxon>Hologalegina</taxon>
        <taxon>IRL clade</taxon>
        <taxon>Trifolieae</taxon>
        <taxon>Medicago</taxon>
    </lineage>
</organism>
<proteinExistence type="predicted"/>
<evidence type="ECO:0000313" key="2">
    <source>
        <dbReference type="EnsemblPlants" id="KEH28128"/>
    </source>
</evidence>
<protein>
    <submittedName>
        <fullName evidence="1 2">Uncharacterized protein</fullName>
    </submittedName>
</protein>
<dbReference type="HOGENOM" id="CLU_3090277_0_0_1"/>
<dbReference type="AlphaFoldDB" id="A0A072UG61"/>
<dbReference type="EMBL" id="CM001221">
    <property type="protein sequence ID" value="KEH28128.1"/>
    <property type="molecule type" value="Genomic_DNA"/>
</dbReference>
<accession>A0A072UG61</accession>